<dbReference type="AlphaFoldDB" id="A0A2C9ENY3"/>
<accession>A0A2C9ENY3</accession>
<dbReference type="SUPFAM" id="SSF51556">
    <property type="entry name" value="Metallo-dependent hydrolases"/>
    <property type="match status" value="1"/>
</dbReference>
<dbReference type="GO" id="GO:0016787">
    <property type="term" value="F:hydrolase activity"/>
    <property type="evidence" value="ECO:0007669"/>
    <property type="project" value="UniProtKB-KW"/>
</dbReference>
<dbReference type="PANTHER" id="PTHR35563:SF2">
    <property type="entry name" value="BARREL METAL-DEPENDENT HYDROLASE, PUTATIVE (AFU_ORTHOLOGUE AFUA_1G16240)-RELATED"/>
    <property type="match status" value="1"/>
</dbReference>
<dbReference type="InterPro" id="IPR032466">
    <property type="entry name" value="Metal_Hydrolase"/>
</dbReference>
<dbReference type="KEGG" id="pprc:PFLCHA0_c35970"/>
<proteinExistence type="predicted"/>
<sequence>MSHLRPATDSPPLCAPPGAEVRAPSFVMPAGACDTHAHVISGDLERYPLVPDRSYTPPPAPEALYLEVLRAMGMQRGVLVQPSVYGTDNRYMLEVLQRHQDQLRGVAVVDEHVGDDELAHMHALGVRGVRINVLFRGGVNLDLMEHLAHRIADLGWHMQFLIDVRLLSEIEARMAKLPCAVVIDHFGHFPAHLGIKEAGFELLLRNVAEHGWWVKLSGAYRLSDQRPDYADTDALAHALLAVAPERMVWGSDWPHVALESTPDTSSLLDRLLSWAPSERQRQSILVDNPGALYDFK</sequence>
<feature type="domain" description="Amidohydrolase-related" evidence="1">
    <location>
        <begin position="33"/>
        <end position="295"/>
    </location>
</feature>
<gene>
    <name evidence="2" type="ORF">PFLCHA0_c35970</name>
</gene>
<dbReference type="Proteomes" id="UP000013940">
    <property type="component" value="Chromosome"/>
</dbReference>
<dbReference type="Pfam" id="PF04909">
    <property type="entry name" value="Amidohydro_2"/>
    <property type="match status" value="1"/>
</dbReference>
<evidence type="ECO:0000313" key="3">
    <source>
        <dbReference type="Proteomes" id="UP000013940"/>
    </source>
</evidence>
<keyword evidence="2" id="KW-0378">Hydrolase</keyword>
<dbReference type="PANTHER" id="PTHR35563">
    <property type="entry name" value="BARREL METAL-DEPENDENT HYDROLASE, PUTATIVE (AFU_ORTHOLOGUE AFUA_1G16240)-RELATED"/>
    <property type="match status" value="1"/>
</dbReference>
<dbReference type="Gene3D" id="3.20.20.140">
    <property type="entry name" value="Metal-dependent hydrolases"/>
    <property type="match status" value="1"/>
</dbReference>
<organism evidence="2 3">
    <name type="scientific">Pseudomonas protegens (strain DSM 19095 / LMG 27888 / CFBP 6595 / CHA0)</name>
    <dbReference type="NCBI Taxonomy" id="1124983"/>
    <lineage>
        <taxon>Bacteria</taxon>
        <taxon>Pseudomonadati</taxon>
        <taxon>Pseudomonadota</taxon>
        <taxon>Gammaproteobacteria</taxon>
        <taxon>Pseudomonadales</taxon>
        <taxon>Pseudomonadaceae</taxon>
        <taxon>Pseudomonas</taxon>
    </lineage>
</organism>
<dbReference type="HOGENOM" id="CLU_064039_2_1_6"/>
<reference evidence="3" key="1">
    <citation type="journal article" date="2014" name="Genome Announc.">
        <title>Full-genome sequence of the plant growth-promoting bacterium Pseudomonas protegens CHA0.</title>
        <authorList>
            <person name="Jousset A."/>
            <person name="Schuldes J."/>
            <person name="Keel C."/>
            <person name="Maurhofer M."/>
            <person name="Daniel R."/>
            <person name="Scheu S."/>
            <person name="Thuermer A."/>
        </authorList>
    </citation>
    <scope>NUCLEOTIDE SEQUENCE [LARGE SCALE GENOMIC DNA]</scope>
    <source>
        <strain evidence="3">DSM 19095 / LMG 27888 / CFBP 6595 / CHA0</strain>
    </source>
</reference>
<evidence type="ECO:0000259" key="1">
    <source>
        <dbReference type="Pfam" id="PF04909"/>
    </source>
</evidence>
<dbReference type="EMBL" id="CP003190">
    <property type="protein sequence ID" value="AGL85365.1"/>
    <property type="molecule type" value="Genomic_DNA"/>
</dbReference>
<dbReference type="eggNOG" id="COG3618">
    <property type="taxonomic scope" value="Bacteria"/>
</dbReference>
<evidence type="ECO:0000313" key="2">
    <source>
        <dbReference type="EMBL" id="AGL85365.1"/>
    </source>
</evidence>
<dbReference type="InterPro" id="IPR052358">
    <property type="entry name" value="Aro_Compnd_Degr_Hydrolases"/>
</dbReference>
<name>A0A2C9ENY3_PSEPH</name>
<dbReference type="InterPro" id="IPR006680">
    <property type="entry name" value="Amidohydro-rel"/>
</dbReference>
<protein>
    <submittedName>
        <fullName evidence="2">Amidohydrolase</fullName>
    </submittedName>
</protein>